<dbReference type="InterPro" id="IPR042222">
    <property type="entry name" value="Dynein_2_N"/>
</dbReference>
<evidence type="ECO:0000313" key="13">
    <source>
        <dbReference type="EMBL" id="KAF4732103.1"/>
    </source>
</evidence>
<feature type="region of interest" description="Disordered" evidence="9">
    <location>
        <begin position="84"/>
        <end position="122"/>
    </location>
</feature>
<dbReference type="PANTHER" id="PTHR45703">
    <property type="entry name" value="DYNEIN HEAVY CHAIN"/>
    <property type="match status" value="1"/>
</dbReference>
<dbReference type="FunFam" id="3.40.50.300:FF:000063">
    <property type="entry name" value="dynein heavy chain 6, axonemal"/>
    <property type="match status" value="1"/>
</dbReference>
<dbReference type="EMBL" id="JABANM010014801">
    <property type="protein sequence ID" value="KAF4732103.1"/>
    <property type="molecule type" value="Genomic_DNA"/>
</dbReference>
<dbReference type="Pfam" id="PF08393">
    <property type="entry name" value="DHC_N2"/>
    <property type="match status" value="1"/>
</dbReference>
<comment type="similarity">
    <text evidence="3">Belongs to the dynein heavy chain family.</text>
</comment>
<evidence type="ECO:0000256" key="5">
    <source>
        <dbReference type="ARBA" id="ARBA00022741"/>
    </source>
</evidence>
<dbReference type="FunFam" id="1.20.140.100:FF:000004">
    <property type="entry name" value="Dynein axonemal heavy chain 6"/>
    <property type="match status" value="1"/>
</dbReference>
<sequence>MDDDHPLFDSPPDPEEARARLKARLTTFKPLQPTGAPRLRSVPKKKSSTKEAASVVAGGGRRRRSSAAMEIVMPHTNVRPILIGAQKRPMRSTEVAREQTKQPRRRSNVVQPPRPPRGREKTVAEGRWLEPMDFINFILSSDSLTEEFCYMTRCGGPYDLKIVPFSDIDPYDYLTISVGGVTSFRRGSIEFTPLYEWQKDEALYRRVMKIPFFARFGRWKLYTIWRTAVIRQKIRKSRNLLSKSLFILNPTMRDALLAVRSECVTVSAWSLLDLTTPTTKPGTRPPVVPSEQPGRGRPGKKRFKWPIAEASALPIRGAGGSCCRVEEFAEAQTICRESLSKNLVAVRESLKMTVLKACARSLSDFLKANGFHQPKELQSVFSLLEDADGDAEGEEGVAEPDHHFTYTEQATTRTKCRELVRFIRTCEYILSDSVSAMCFRSTEGLLALLDQYMKQVEEEERRRLEGGPSTNLSRAETMKSILAQPYRPGMLGVLDAPPLEKPIFIIDCTFVVGQHRRGGEHSSRLEFSPTGQDFRTFIEESLMESLRAVSSSPSFLALPEFRPFVAPLSEVGSSDAPTISSTRTAGAVLNDQQLGEVLVAVGERVANLFDKVMDFTAIYQRYVRMYDENEVMSIEEDYGPDAELEVYRDGLVKYRDQQQMIAAIEPRKEIGLFRLDAEAFQKTLKPNPVKCLEKLQRYIPEMAMDRIHRLLEELKDANEKLGTLPSNVEEFVHFTTYLGKLAGTDGKDGPVSGGSPDSAREEGDGTRVGDGEGEAVISIQAMESRQQDVGDIMDLVKEFNIKTSTKQRTSFMELSQALGSLRNQIEFSQGNTEANINRFIKELGQEIPVMLDCVTKGFDKLRDHKLSDESLASSKEGRQEVLETLERIDQHVAATIVDAQRINDYQEALKIEVTPFEKVDELKVLCGSVSRLWKSLEEWEQTSEQWLQWRFGLVDVDKISKEVAVYQKVAMQSMKQLETNAVAAKFTAKVTAFKNTLPVVMALRNSALKERHWEEINEIIGVELDLESDELTLGVLLSMGVDKSMEEIQEISGRAGAEQSLEEMLDKVKRVWEDLELVLNPYKDSKEVFILGSVDDVITALEDSLVNISTISGSRFVGPIRDEVEEWQRNLMLFQETLDEWLAVQRNWVYLESIFSAGDIKKQLPIESAKFMEIDQHWRNIMKDTNDYSVALVAGTKEGRLEQFKEFNETLDQIQKSLEEYLHSKRKAFPRFFFLSNDELLEILAQARRVQAVQPHLRKCFDNLVKLRFGSGEDDKSGGGSSGGSDIVGMISSEGEEIPFFKVLKARGNVEKWLLEVEEYMIKSMHAVMKKGFIDYPEQPRKEWVAEKEAQVVSCVGMIMWCSETERILQDKDKNKVVDAMRIWYQRNVTQLEDLTDLVRSKLSSIQRRSVVALVTQDVHNRDIIEDLSENNVVSTSSFKWQQQLRYYWDVEEDDCIVNQVDAVIRYGYEYQGATTRLVITPLTDRCWMTITGALHIKLGAAPAGPAGTGKTESTKDLAKALARQCVVFNCSDQIDYKMMGKLYSGVVTAGAWTCLDEFNRISIEVLSVIAQQLLTIRVALLNDQPEFMFEGFMLRLKPTCGVFITMNPGYAGRTELPDNLKVLFRPMSMMVPDYTLIAEIMLFAEGFSTAKRLSGKFTKLYKLSSEQLSKQDHYDFGMRAVKSVLVMAGSLKRSDPDLNEDVLLIRAMRDSNVPKFLAADLPLFYAIVGDLFPGVEVPYIDYGVLREAVDHSVKSEGLQVVDAQAKKVIQLYETFNVRFGVMLVGPTTGGKTVIYRTLAKALTKLRADGHPDDNYQTVRYDVLNPKCITMGELYGEFNELTQEWTDGLGSSLMRANVADETQDWRWTVFDGPVDAIWIESMNTVLDDNMTLCLANGERIKLKPEMRMLFEVQDLAVASPATVSRCGMVYVDPLDLGWRPFAFTWLYNHLPEGPPYTDSVRGKIWDLMERHLDPAIAWIRRNSAEPLATVDTQLVYSFCFLFEAVLSWEAATLHGAASSDCDPEKNPMVDLRKLDPANEESAKLLDKIIQSTFCFSMAWSIGGSCDTRSRQMFAQYCEQEFESVSFPRGGSVYDGYVDFVKGSRFLPWEDLVPKFAYKDTDSYLQLLVPNVDSVRFSYVVDKMLTQQKS</sequence>
<evidence type="ECO:0008006" key="15">
    <source>
        <dbReference type="Google" id="ProtNLM"/>
    </source>
</evidence>
<feature type="region of interest" description="Disordered" evidence="9">
    <location>
        <begin position="26"/>
        <end position="66"/>
    </location>
</feature>
<dbReference type="Gene3D" id="1.10.8.710">
    <property type="match status" value="1"/>
</dbReference>
<reference evidence="13 14" key="1">
    <citation type="submission" date="2020-04" db="EMBL/GenBank/DDBJ databases">
        <title>Perkinsus olseni comparative genomics.</title>
        <authorList>
            <person name="Bogema D.R."/>
        </authorList>
    </citation>
    <scope>NUCLEOTIDE SEQUENCE [LARGE SCALE GENOMIC DNA]</scope>
    <source>
        <strain evidence="13">ATCC PRA-205</strain>
    </source>
</reference>
<dbReference type="Pfam" id="PF17852">
    <property type="entry name" value="Dynein_AAA_lid"/>
    <property type="match status" value="1"/>
</dbReference>
<evidence type="ECO:0000256" key="3">
    <source>
        <dbReference type="ARBA" id="ARBA00008887"/>
    </source>
</evidence>
<keyword evidence="8" id="KW-0966">Cell projection</keyword>
<dbReference type="InterPro" id="IPR043157">
    <property type="entry name" value="Dynein_AAA1S"/>
</dbReference>
<keyword evidence="6" id="KW-0175">Coiled coil</keyword>
<dbReference type="GO" id="GO:0042995">
    <property type="term" value="C:cell projection"/>
    <property type="evidence" value="ECO:0007669"/>
    <property type="project" value="UniProtKB-SubCell"/>
</dbReference>
<name>A0A7J6SH97_PEROL</name>
<evidence type="ECO:0000256" key="9">
    <source>
        <dbReference type="SAM" id="MobiDB-lite"/>
    </source>
</evidence>
<keyword evidence="4" id="KW-0963">Cytoplasm</keyword>
<dbReference type="InterPro" id="IPR027417">
    <property type="entry name" value="P-loop_NTPase"/>
</dbReference>
<proteinExistence type="inferred from homology"/>
<dbReference type="InterPro" id="IPR013602">
    <property type="entry name" value="Dynein_heavy_linker"/>
</dbReference>
<dbReference type="InterPro" id="IPR035699">
    <property type="entry name" value="AAA_6"/>
</dbReference>
<dbReference type="Gene3D" id="3.20.180.20">
    <property type="entry name" value="Dynein heavy chain, N-terminal domain 2"/>
    <property type="match status" value="1"/>
</dbReference>
<dbReference type="Gene3D" id="1.20.140.100">
    <property type="entry name" value="Dynein heavy chain, N-terminal domain 2"/>
    <property type="match status" value="1"/>
</dbReference>
<evidence type="ECO:0000256" key="1">
    <source>
        <dbReference type="ARBA" id="ARBA00004245"/>
    </source>
</evidence>
<evidence type="ECO:0000256" key="7">
    <source>
        <dbReference type="ARBA" id="ARBA00023212"/>
    </source>
</evidence>
<feature type="domain" description="Dynein heavy chain linker" evidence="10">
    <location>
        <begin position="928"/>
        <end position="1331"/>
    </location>
</feature>
<dbReference type="FunFam" id="1.20.58.1120:FF:000007">
    <property type="entry name" value="Dynein heavy chain 4"/>
    <property type="match status" value="1"/>
</dbReference>
<feature type="domain" description="Dynein heavy chain hydrolytic ATP-binding dynein motor region" evidence="11">
    <location>
        <begin position="1467"/>
        <end position="1793"/>
    </location>
</feature>
<dbReference type="InterPro" id="IPR042228">
    <property type="entry name" value="Dynein_linker_3"/>
</dbReference>
<dbReference type="PANTHER" id="PTHR45703:SF36">
    <property type="entry name" value="DYNEIN HEAVY CHAIN, CYTOPLASMIC"/>
    <property type="match status" value="1"/>
</dbReference>
<feature type="region of interest" description="Disordered" evidence="9">
    <location>
        <begin position="277"/>
        <end position="301"/>
    </location>
</feature>
<dbReference type="GO" id="GO:0005524">
    <property type="term" value="F:ATP binding"/>
    <property type="evidence" value="ECO:0007669"/>
    <property type="project" value="InterPro"/>
</dbReference>
<evidence type="ECO:0000313" key="14">
    <source>
        <dbReference type="Proteomes" id="UP000574390"/>
    </source>
</evidence>
<feature type="non-terminal residue" evidence="13">
    <location>
        <position position="1"/>
    </location>
</feature>
<dbReference type="FunFam" id="3.20.180.20:FF:000003">
    <property type="entry name" value="Dynein heavy chain 12, axonemal"/>
    <property type="match status" value="1"/>
</dbReference>
<evidence type="ECO:0000256" key="2">
    <source>
        <dbReference type="ARBA" id="ARBA00004316"/>
    </source>
</evidence>
<dbReference type="Gene3D" id="1.20.58.1120">
    <property type="match status" value="1"/>
</dbReference>
<evidence type="ECO:0000259" key="10">
    <source>
        <dbReference type="Pfam" id="PF08393"/>
    </source>
</evidence>
<evidence type="ECO:0000256" key="4">
    <source>
        <dbReference type="ARBA" id="ARBA00022490"/>
    </source>
</evidence>
<evidence type="ECO:0000259" key="12">
    <source>
        <dbReference type="Pfam" id="PF17852"/>
    </source>
</evidence>
<accession>A0A7J6SH97</accession>
<keyword evidence="5" id="KW-0547">Nucleotide-binding</keyword>
<dbReference type="Pfam" id="PF12774">
    <property type="entry name" value="AAA_6"/>
    <property type="match status" value="1"/>
</dbReference>
<dbReference type="InterPro" id="IPR026983">
    <property type="entry name" value="DHC"/>
</dbReference>
<evidence type="ECO:0000256" key="6">
    <source>
        <dbReference type="ARBA" id="ARBA00023054"/>
    </source>
</evidence>
<organism evidence="13 14">
    <name type="scientific">Perkinsus olseni</name>
    <name type="common">Perkinsus atlanticus</name>
    <dbReference type="NCBI Taxonomy" id="32597"/>
    <lineage>
        <taxon>Eukaryota</taxon>
        <taxon>Sar</taxon>
        <taxon>Alveolata</taxon>
        <taxon>Perkinsozoa</taxon>
        <taxon>Perkinsea</taxon>
        <taxon>Perkinsida</taxon>
        <taxon>Perkinsidae</taxon>
        <taxon>Perkinsus</taxon>
    </lineage>
</organism>
<dbReference type="Proteomes" id="UP000574390">
    <property type="component" value="Unassembled WGS sequence"/>
</dbReference>
<feature type="compositionally biased region" description="Basic and acidic residues" evidence="9">
    <location>
        <begin position="758"/>
        <end position="770"/>
    </location>
</feature>
<dbReference type="InterPro" id="IPR041466">
    <property type="entry name" value="Dynein_AAA5_ext"/>
</dbReference>
<dbReference type="Gene3D" id="1.10.472.130">
    <property type="match status" value="1"/>
</dbReference>
<dbReference type="GO" id="GO:0007018">
    <property type="term" value="P:microtubule-based movement"/>
    <property type="evidence" value="ECO:0007669"/>
    <property type="project" value="InterPro"/>
</dbReference>
<dbReference type="SUPFAM" id="SSF52540">
    <property type="entry name" value="P-loop containing nucleoside triphosphate hydrolases"/>
    <property type="match status" value="2"/>
</dbReference>
<feature type="domain" description="Dynein heavy chain AAA 5 extension" evidence="12">
    <location>
        <begin position="1966"/>
        <end position="2110"/>
    </location>
</feature>
<evidence type="ECO:0000259" key="11">
    <source>
        <dbReference type="Pfam" id="PF12774"/>
    </source>
</evidence>
<evidence type="ECO:0000256" key="8">
    <source>
        <dbReference type="ARBA" id="ARBA00023273"/>
    </source>
</evidence>
<gene>
    <name evidence="13" type="ORF">FOZ62_006294</name>
</gene>
<dbReference type="FunFam" id="1.10.8.710:FF:000004">
    <property type="entry name" value="Dynein axonemal heavy chain 6"/>
    <property type="match status" value="1"/>
</dbReference>
<comment type="subcellular location">
    <subcellularLocation>
        <location evidence="2">Cell projection</location>
    </subcellularLocation>
    <subcellularLocation>
        <location evidence="1">Cytoplasm</location>
        <location evidence="1">Cytoskeleton</location>
    </subcellularLocation>
</comment>
<comment type="caution">
    <text evidence="13">The sequence shown here is derived from an EMBL/GenBank/DDBJ whole genome shotgun (WGS) entry which is preliminary data.</text>
</comment>
<dbReference type="Gene3D" id="3.40.50.300">
    <property type="entry name" value="P-loop containing nucleotide triphosphate hydrolases"/>
    <property type="match status" value="2"/>
</dbReference>
<dbReference type="GO" id="GO:0030286">
    <property type="term" value="C:dynein complex"/>
    <property type="evidence" value="ECO:0007669"/>
    <property type="project" value="InterPro"/>
</dbReference>
<keyword evidence="7" id="KW-0206">Cytoskeleton</keyword>
<dbReference type="GO" id="GO:0051959">
    <property type="term" value="F:dynein light intermediate chain binding"/>
    <property type="evidence" value="ECO:0007669"/>
    <property type="project" value="InterPro"/>
</dbReference>
<protein>
    <recommendedName>
        <fullName evidence="15">Dynein heavy chain 1, axonemal</fullName>
    </recommendedName>
</protein>
<feature type="region of interest" description="Disordered" evidence="9">
    <location>
        <begin position="745"/>
        <end position="770"/>
    </location>
</feature>
<dbReference type="GO" id="GO:0045505">
    <property type="term" value="F:dynein intermediate chain binding"/>
    <property type="evidence" value="ECO:0007669"/>
    <property type="project" value="InterPro"/>
</dbReference>